<name>L1LC63_THEEQ</name>
<dbReference type="GeneID" id="15804470"/>
<dbReference type="STRING" id="1537102.L1LC63"/>
<gene>
    <name evidence="9" type="ORF">BEWA_013940</name>
</gene>
<keyword evidence="4 8" id="KW-0999">Mitochondrion inner membrane</keyword>
<evidence type="ECO:0000256" key="1">
    <source>
        <dbReference type="ARBA" id="ARBA00004448"/>
    </source>
</evidence>
<dbReference type="AlphaFoldDB" id="L1LC63"/>
<keyword evidence="7 8" id="KW-0472">Membrane</keyword>
<evidence type="ECO:0000256" key="3">
    <source>
        <dbReference type="ARBA" id="ARBA00022692"/>
    </source>
</evidence>
<feature type="transmembrane region" description="Helical" evidence="8">
    <location>
        <begin position="46"/>
        <end position="70"/>
    </location>
</feature>
<dbReference type="GO" id="GO:0045039">
    <property type="term" value="P:protein insertion into mitochondrial inner membrane"/>
    <property type="evidence" value="ECO:0007669"/>
    <property type="project" value="UniProtKB-UniRule"/>
</dbReference>
<comment type="caution">
    <text evidence="9">The sequence shown here is derived from an EMBL/GenBank/DDBJ whole genome shotgun (WGS) entry which is preliminary data.</text>
</comment>
<dbReference type="GO" id="GO:0008320">
    <property type="term" value="F:protein transmembrane transporter activity"/>
    <property type="evidence" value="ECO:0007669"/>
    <property type="project" value="UniProtKB-UniRule"/>
</dbReference>
<evidence type="ECO:0000256" key="8">
    <source>
        <dbReference type="RuleBase" id="RU367038"/>
    </source>
</evidence>
<comment type="subcellular location">
    <subcellularLocation>
        <location evidence="1 8">Mitochondrion inner membrane</location>
        <topology evidence="1 8">Multi-pass membrane protein</topology>
    </subcellularLocation>
</comment>
<dbReference type="GO" id="GO:0042721">
    <property type="term" value="C:TIM22 mitochondrial import inner membrane insertion complex"/>
    <property type="evidence" value="ECO:0007669"/>
    <property type="project" value="UniProtKB-UniRule"/>
</dbReference>
<keyword evidence="10" id="KW-1185">Reference proteome</keyword>
<evidence type="ECO:0000313" key="10">
    <source>
        <dbReference type="Proteomes" id="UP000031512"/>
    </source>
</evidence>
<evidence type="ECO:0000313" key="9">
    <source>
        <dbReference type="EMBL" id="EKX72835.1"/>
    </source>
</evidence>
<evidence type="ECO:0000256" key="7">
    <source>
        <dbReference type="ARBA" id="ARBA00023136"/>
    </source>
</evidence>
<dbReference type="Proteomes" id="UP000031512">
    <property type="component" value="Unassembled WGS sequence"/>
</dbReference>
<keyword evidence="8" id="KW-0653">Protein transport</keyword>
<sequence>MADDYRKVFLSDRYVNYNLLDQSISQHERELQKVAQIQQKVQESSLLRATMIGIGSGVIGAMFGTFMFTINMSNNVMPGEQPRGIRAELAAQYRQFVPYIKGSIKGFAKLGFIYSLFEDIIQKKRATSDIKNALYAGCTTGALLSIKNGPIPAIGGCAGFAAFSGLMEKYQRNR</sequence>
<dbReference type="VEuPathDB" id="PiroplasmaDB:BEWA_013940"/>
<dbReference type="GO" id="GO:0030943">
    <property type="term" value="F:mitochondrion targeting sequence binding"/>
    <property type="evidence" value="ECO:0007669"/>
    <property type="project" value="TreeGrafter"/>
</dbReference>
<keyword evidence="8" id="KW-0813">Transport</keyword>
<dbReference type="PANTHER" id="PTHR14110:SF0">
    <property type="entry name" value="MITOCHONDRIAL IMPORT INNER MEMBRANE TRANSLOCASE SUBUNIT TIM22"/>
    <property type="match status" value="1"/>
</dbReference>
<dbReference type="KEGG" id="beq:BEWA_013940"/>
<accession>L1LC63</accession>
<keyword evidence="8" id="KW-0811">Translocation</keyword>
<reference evidence="9 10" key="1">
    <citation type="journal article" date="2012" name="BMC Genomics">
        <title>Comparative genomic analysis and phylogenetic position of Theileria equi.</title>
        <authorList>
            <person name="Kappmeyer L.S."/>
            <person name="Thiagarajan M."/>
            <person name="Herndon D.R."/>
            <person name="Ramsay J.D."/>
            <person name="Caler E."/>
            <person name="Djikeng A."/>
            <person name="Gillespie J.J."/>
            <person name="Lau A.O."/>
            <person name="Roalson E.H."/>
            <person name="Silva J.C."/>
            <person name="Silva M.G."/>
            <person name="Suarez C.E."/>
            <person name="Ueti M.W."/>
            <person name="Nene V.M."/>
            <person name="Mealey R.H."/>
            <person name="Knowles D.P."/>
            <person name="Brayton K.A."/>
        </authorList>
    </citation>
    <scope>NUCLEOTIDE SEQUENCE [LARGE SCALE GENOMIC DNA]</scope>
    <source>
        <strain evidence="9 10">WA</strain>
    </source>
</reference>
<dbReference type="EMBL" id="ACOU01000004">
    <property type="protein sequence ID" value="EKX72835.1"/>
    <property type="molecule type" value="Genomic_DNA"/>
</dbReference>
<dbReference type="InterPro" id="IPR039175">
    <property type="entry name" value="TIM22"/>
</dbReference>
<feature type="transmembrane region" description="Helical" evidence="8">
    <location>
        <begin position="149"/>
        <end position="167"/>
    </location>
</feature>
<evidence type="ECO:0000256" key="6">
    <source>
        <dbReference type="ARBA" id="ARBA00023128"/>
    </source>
</evidence>
<dbReference type="Pfam" id="PF02466">
    <property type="entry name" value="Tim17"/>
    <property type="match status" value="1"/>
</dbReference>
<dbReference type="RefSeq" id="XP_004832287.1">
    <property type="nucleotide sequence ID" value="XM_004832230.1"/>
</dbReference>
<evidence type="ECO:0000256" key="5">
    <source>
        <dbReference type="ARBA" id="ARBA00022989"/>
    </source>
</evidence>
<comment type="similarity">
    <text evidence="2 8">Belongs to the Tim17/Tim22/Tim23 family.</text>
</comment>
<comment type="function">
    <text evidence="8">Essential core component of the TIM22 complex, a complex that mediates the import and insertion of multi-pass transmembrane proteins into the mitochondrial inner membrane. In the TIM22 complex, it constitutes the voltage-activated and signal-gated channel. Forms a twin-pore translocase that uses the membrane potential as external driving force in 2 voltage-dependent steps.</text>
</comment>
<evidence type="ECO:0000256" key="4">
    <source>
        <dbReference type="ARBA" id="ARBA00022792"/>
    </source>
</evidence>
<organism evidence="9 10">
    <name type="scientific">Theileria equi strain WA</name>
    <dbReference type="NCBI Taxonomy" id="1537102"/>
    <lineage>
        <taxon>Eukaryota</taxon>
        <taxon>Sar</taxon>
        <taxon>Alveolata</taxon>
        <taxon>Apicomplexa</taxon>
        <taxon>Aconoidasida</taxon>
        <taxon>Piroplasmida</taxon>
        <taxon>Theileriidae</taxon>
        <taxon>Theileria</taxon>
    </lineage>
</organism>
<dbReference type="OrthoDB" id="361644at2759"/>
<protein>
    <recommendedName>
        <fullName evidence="8">Mitochondrial import inner membrane translocase subunit TIM22</fullName>
    </recommendedName>
</protein>
<keyword evidence="6 8" id="KW-0496">Mitochondrion</keyword>
<keyword evidence="5 8" id="KW-1133">Transmembrane helix</keyword>
<dbReference type="PANTHER" id="PTHR14110">
    <property type="entry name" value="MITOCHONDRIAL IMPORT INNER MEMBRANE TRANSLOCASE SUBUNIT TIM22"/>
    <property type="match status" value="1"/>
</dbReference>
<evidence type="ECO:0000256" key="2">
    <source>
        <dbReference type="ARBA" id="ARBA00008444"/>
    </source>
</evidence>
<dbReference type="eggNOG" id="KOG3225">
    <property type="taxonomic scope" value="Eukaryota"/>
</dbReference>
<comment type="subunit">
    <text evidence="8">Component of the TIM22 complex.</text>
</comment>
<keyword evidence="3 8" id="KW-0812">Transmembrane</keyword>
<proteinExistence type="inferred from homology"/>